<dbReference type="EMBL" id="DS989824">
    <property type="protein sequence ID" value="EFR01132.1"/>
    <property type="molecule type" value="Genomic_DNA"/>
</dbReference>
<sequence>MSFLRRFFSKEVCAADAYPSPPSSASPPPTRKRRIEGSSESDGEAFLGDLSIYNQDYRCGGPYLVELPAITKVPSPQDPLHARWESELLGPVVEILDKNKVDYNPYCGVGPAQRASDEDVVREWHDTILISATKHNLDRSWYFACKEIRSLLEAKNMSQFNVEIIDARASVYPRAFPIDPKDPFVKQWPPLQDMIIDMLGDRHWTLLQPLLLGQPDDFLGPRTMTVSLMVRPESTSDWTDVRERMVQILDSHGLKHVAVTVHRGSVLHTLSDFRILEKRDWELPTVFGGSIGMRDSNASSGTFGGYLELQMENGTWRKYGITNYHCIRGSLLDAEKSDKIGVSPKDAQENPIFVDQPSLKYHQQSIDKYLYNVSAMESTFPYEIKELIEAGEPSVSEKNIRRYEKHQAMINSTNALVNQGIQFVHDKEHHLGSVYVSSGFRATDRQYLLNWALIEVKEKRLGRNDIPQMSDHCLPEIVKPLYDPDETYISGTAAITDGMVVFKKGNRTGFTAGQLNGTKTTTLQHWIQSKEGEWTAIRGQAYSVAPNGCPAFGDAGDSGSLVIDCDGKLAGLYLGGDRDNGWGLFIGWEDLFNDIKLMTGSNVRVPST</sequence>
<evidence type="ECO:0000313" key="2">
    <source>
        <dbReference type="EMBL" id="EFR01132.1"/>
    </source>
</evidence>
<evidence type="ECO:0000313" key="3">
    <source>
        <dbReference type="Proteomes" id="UP000002669"/>
    </source>
</evidence>
<dbReference type="InParanoid" id="E4UV15"/>
<dbReference type="STRING" id="535722.E4UV15"/>
<keyword evidence="3" id="KW-1185">Reference proteome</keyword>
<dbReference type="InterPro" id="IPR009003">
    <property type="entry name" value="Peptidase_S1_PA"/>
</dbReference>
<feature type="compositionally biased region" description="Pro residues" evidence="1">
    <location>
        <begin position="19"/>
        <end position="29"/>
    </location>
</feature>
<name>E4UV15_ARTGP</name>
<dbReference type="GeneID" id="10029249"/>
<dbReference type="AlphaFoldDB" id="E4UV15"/>
<protein>
    <submittedName>
        <fullName evidence="2">Uncharacterized protein</fullName>
    </submittedName>
</protein>
<dbReference type="VEuPathDB" id="FungiDB:MGYG_04137"/>
<organism evidence="3">
    <name type="scientific">Arthroderma gypseum (strain ATCC MYA-4604 / CBS 118893)</name>
    <name type="common">Microsporum gypseum</name>
    <dbReference type="NCBI Taxonomy" id="535722"/>
    <lineage>
        <taxon>Eukaryota</taxon>
        <taxon>Fungi</taxon>
        <taxon>Dikarya</taxon>
        <taxon>Ascomycota</taxon>
        <taxon>Pezizomycotina</taxon>
        <taxon>Eurotiomycetes</taxon>
        <taxon>Eurotiomycetidae</taxon>
        <taxon>Onygenales</taxon>
        <taxon>Arthrodermataceae</taxon>
        <taxon>Nannizzia</taxon>
    </lineage>
</organism>
<proteinExistence type="predicted"/>
<dbReference type="OMA" id="TNYHCIR"/>
<dbReference type="SUPFAM" id="SSF50494">
    <property type="entry name" value="Trypsin-like serine proteases"/>
    <property type="match status" value="1"/>
</dbReference>
<reference evidence="3" key="1">
    <citation type="journal article" date="2012" name="MBio">
        <title>Comparative genome analysis of Trichophyton rubrum and related dermatophytes reveals candidate genes involved in infection.</title>
        <authorList>
            <person name="Martinez D.A."/>
            <person name="Oliver B.G."/>
            <person name="Graeser Y."/>
            <person name="Goldberg J.M."/>
            <person name="Li W."/>
            <person name="Martinez-Rossi N.M."/>
            <person name="Monod M."/>
            <person name="Shelest E."/>
            <person name="Barton R.C."/>
            <person name="Birch E."/>
            <person name="Brakhage A.A."/>
            <person name="Chen Z."/>
            <person name="Gurr S.J."/>
            <person name="Heiman D."/>
            <person name="Heitman J."/>
            <person name="Kosti I."/>
            <person name="Rossi A."/>
            <person name="Saif S."/>
            <person name="Samalova M."/>
            <person name="Saunders C.W."/>
            <person name="Shea T."/>
            <person name="Summerbell R.C."/>
            <person name="Xu J."/>
            <person name="Young S."/>
            <person name="Zeng Q."/>
            <person name="Birren B.W."/>
            <person name="Cuomo C.A."/>
            <person name="White T.C."/>
        </authorList>
    </citation>
    <scope>NUCLEOTIDE SEQUENCE [LARGE SCALE GENOMIC DNA]</scope>
    <source>
        <strain evidence="3">ATCC MYA-4604 / CBS 118893</strain>
    </source>
</reference>
<dbReference type="Pfam" id="PF08192">
    <property type="entry name" value="Peptidase_S64"/>
    <property type="match status" value="1"/>
</dbReference>
<gene>
    <name evidence="2" type="ORF">MGYG_04137</name>
</gene>
<feature type="region of interest" description="Disordered" evidence="1">
    <location>
        <begin position="16"/>
        <end position="42"/>
    </location>
</feature>
<accession>E4UV15</accession>
<evidence type="ECO:0000256" key="1">
    <source>
        <dbReference type="SAM" id="MobiDB-lite"/>
    </source>
</evidence>
<dbReference type="Proteomes" id="UP000002669">
    <property type="component" value="Unassembled WGS sequence"/>
</dbReference>
<dbReference type="HOGENOM" id="CLU_028989_0_0_1"/>
<dbReference type="InterPro" id="IPR012985">
    <property type="entry name" value="Peptidase_S64_Ssy5"/>
</dbReference>
<dbReference type="RefSeq" id="XP_003173962.1">
    <property type="nucleotide sequence ID" value="XM_003173914.1"/>
</dbReference>
<dbReference type="eggNOG" id="ENOG502QR0D">
    <property type="taxonomic scope" value="Eukaryota"/>
</dbReference>
<dbReference type="OrthoDB" id="5424209at2759"/>